<sequence>MRIFKGFLTCSLIFASAANAASLEALANEVTPLPSYGAKAKSTVIRDSKPDGLSKFAYDVGLDVSRLSDSQLVEIAADFGDKPSWSFCDQHQDVEIVMNANSLWERTKLMKLQRSTNITIVH</sequence>
<comment type="caution">
    <text evidence="2">The sequence shown here is derived from an EMBL/GenBank/DDBJ whole genome shotgun (WGS) entry which is preliminary data.</text>
</comment>
<dbReference type="Proteomes" id="UP000318242">
    <property type="component" value="Unassembled WGS sequence"/>
</dbReference>
<dbReference type="EMBL" id="BJLH01000016">
    <property type="protein sequence ID" value="GEA62115.1"/>
    <property type="molecule type" value="Genomic_DNA"/>
</dbReference>
<organism evidence="2 3">
    <name type="scientific">Vibrio comitans NBRC 102076</name>
    <dbReference type="NCBI Taxonomy" id="1219078"/>
    <lineage>
        <taxon>Bacteria</taxon>
        <taxon>Pseudomonadati</taxon>
        <taxon>Pseudomonadota</taxon>
        <taxon>Gammaproteobacteria</taxon>
        <taxon>Vibrionales</taxon>
        <taxon>Vibrionaceae</taxon>
        <taxon>Vibrio</taxon>
    </lineage>
</organism>
<feature type="signal peptide" evidence="1">
    <location>
        <begin position="1"/>
        <end position="20"/>
    </location>
</feature>
<evidence type="ECO:0000313" key="3">
    <source>
        <dbReference type="Proteomes" id="UP000318242"/>
    </source>
</evidence>
<feature type="chain" id="PRO_5021256161" evidence="1">
    <location>
        <begin position="21"/>
        <end position="122"/>
    </location>
</feature>
<evidence type="ECO:0000256" key="1">
    <source>
        <dbReference type="SAM" id="SignalP"/>
    </source>
</evidence>
<reference evidence="2 3" key="1">
    <citation type="submission" date="2019-06" db="EMBL/GenBank/DDBJ databases">
        <title>Whole genome shotgun sequence of Vibrio comitans NBRC 102076.</title>
        <authorList>
            <person name="Hosoyama A."/>
            <person name="Uohara A."/>
            <person name="Ohji S."/>
            <person name="Ichikawa N."/>
        </authorList>
    </citation>
    <scope>NUCLEOTIDE SEQUENCE [LARGE SCALE GENOMIC DNA]</scope>
    <source>
        <strain evidence="2 3">NBRC 102076</strain>
    </source>
</reference>
<keyword evidence="3" id="KW-1185">Reference proteome</keyword>
<proteinExistence type="predicted"/>
<dbReference type="RefSeq" id="WP_167495429.1">
    <property type="nucleotide sequence ID" value="NZ_BJLH01000016.1"/>
</dbReference>
<keyword evidence="1" id="KW-0732">Signal</keyword>
<gene>
    <name evidence="2" type="ORF">VCO01S_33080</name>
</gene>
<protein>
    <submittedName>
        <fullName evidence="2">Uncharacterized protein</fullName>
    </submittedName>
</protein>
<name>A0A4Y3ISS9_9VIBR</name>
<dbReference type="AlphaFoldDB" id="A0A4Y3ISS9"/>
<accession>A0A4Y3ISS9</accession>
<evidence type="ECO:0000313" key="2">
    <source>
        <dbReference type="EMBL" id="GEA62115.1"/>
    </source>
</evidence>